<dbReference type="EMBL" id="SVNY01000007">
    <property type="protein sequence ID" value="MBE6834550.1"/>
    <property type="molecule type" value="Genomic_DNA"/>
</dbReference>
<evidence type="ECO:0000313" key="2">
    <source>
        <dbReference type="Proteomes" id="UP000754750"/>
    </source>
</evidence>
<sequence length="86" mass="10036">METVLKMIQQTVKPAEEVKQDSGILQELREVSRLMACNERWFQMECNEDLIDACVHQRIELMARYRHLLQEAKRQGISASPFSSLV</sequence>
<protein>
    <recommendedName>
        <fullName evidence="3">DUF2508 family protein</fullName>
    </recommendedName>
</protein>
<dbReference type="Proteomes" id="UP000754750">
    <property type="component" value="Unassembled WGS sequence"/>
</dbReference>
<accession>A0A928KYN7</accession>
<name>A0A928KYN7_9FIRM</name>
<proteinExistence type="predicted"/>
<evidence type="ECO:0000313" key="1">
    <source>
        <dbReference type="EMBL" id="MBE6834550.1"/>
    </source>
</evidence>
<comment type="caution">
    <text evidence="1">The sequence shown here is derived from an EMBL/GenBank/DDBJ whole genome shotgun (WGS) entry which is preliminary data.</text>
</comment>
<dbReference type="AlphaFoldDB" id="A0A928KYN7"/>
<dbReference type="RefSeq" id="WP_020073815.1">
    <property type="nucleotide sequence ID" value="NZ_JBKWRC010000003.1"/>
</dbReference>
<reference evidence="1" key="1">
    <citation type="submission" date="2019-04" db="EMBL/GenBank/DDBJ databases">
        <title>Evolution of Biomass-Degrading Anaerobic Consortia Revealed by Metagenomics.</title>
        <authorList>
            <person name="Peng X."/>
        </authorList>
    </citation>
    <scope>NUCLEOTIDE SEQUENCE</scope>
    <source>
        <strain evidence="1">SIG551</strain>
    </source>
</reference>
<organism evidence="1 2">
    <name type="scientific">Faecalispora sporosphaeroides</name>
    <dbReference type="NCBI Taxonomy" id="1549"/>
    <lineage>
        <taxon>Bacteria</taxon>
        <taxon>Bacillati</taxon>
        <taxon>Bacillota</taxon>
        <taxon>Clostridia</taxon>
        <taxon>Eubacteriales</taxon>
        <taxon>Oscillospiraceae</taxon>
        <taxon>Faecalispora</taxon>
    </lineage>
</organism>
<evidence type="ECO:0008006" key="3">
    <source>
        <dbReference type="Google" id="ProtNLM"/>
    </source>
</evidence>
<gene>
    <name evidence="1" type="ORF">E7512_13405</name>
</gene>